<proteinExistence type="predicted"/>
<feature type="region of interest" description="Disordered" evidence="1">
    <location>
        <begin position="475"/>
        <end position="539"/>
    </location>
</feature>
<feature type="compositionally biased region" description="Basic and acidic residues" evidence="1">
    <location>
        <begin position="244"/>
        <end position="258"/>
    </location>
</feature>
<dbReference type="PANTHER" id="PTHR13217:SF11">
    <property type="entry name" value="PLECKSTRIN HOMOLOGY DOMAIN-CONTAINING FAMILY G MEMBER 5"/>
    <property type="match status" value="1"/>
</dbReference>
<dbReference type="OrthoDB" id="660555at2759"/>
<feature type="region of interest" description="Disordered" evidence="1">
    <location>
        <begin position="1217"/>
        <end position="1288"/>
    </location>
</feature>
<feature type="compositionally biased region" description="Polar residues" evidence="1">
    <location>
        <begin position="1252"/>
        <end position="1278"/>
    </location>
</feature>
<comment type="caution">
    <text evidence="3">The sequence shown here is derived from an EMBL/GenBank/DDBJ whole genome shotgun (WGS) entry which is preliminary data.</text>
</comment>
<evidence type="ECO:0000259" key="2">
    <source>
        <dbReference type="PROSITE" id="PS50010"/>
    </source>
</evidence>
<dbReference type="GO" id="GO:0005085">
    <property type="term" value="F:guanyl-nucleotide exchange factor activity"/>
    <property type="evidence" value="ECO:0007669"/>
    <property type="project" value="InterPro"/>
</dbReference>
<dbReference type="EMBL" id="PZQS01000002">
    <property type="protein sequence ID" value="PVD36599.1"/>
    <property type="molecule type" value="Genomic_DNA"/>
</dbReference>
<name>A0A2T7PT59_POMCA</name>
<dbReference type="PANTHER" id="PTHR13217">
    <property type="entry name" value="PLECKSTRIN HOMOLOGY DOMAIN-CONTAINING FAMILY G MEMBER 7"/>
    <property type="match status" value="1"/>
</dbReference>
<dbReference type="Proteomes" id="UP000245119">
    <property type="component" value="Linkage Group LG2"/>
</dbReference>
<feature type="region of interest" description="Disordered" evidence="1">
    <location>
        <begin position="244"/>
        <end position="267"/>
    </location>
</feature>
<dbReference type="SMART" id="SM00325">
    <property type="entry name" value="RhoGEF"/>
    <property type="match status" value="1"/>
</dbReference>
<dbReference type="STRING" id="400727.A0A2T7PT59"/>
<feature type="region of interest" description="Disordered" evidence="1">
    <location>
        <begin position="209"/>
        <end position="228"/>
    </location>
</feature>
<dbReference type="GO" id="GO:0007266">
    <property type="term" value="P:Rho protein signal transduction"/>
    <property type="evidence" value="ECO:0007669"/>
    <property type="project" value="TreeGrafter"/>
</dbReference>
<dbReference type="CDD" id="cd17068">
    <property type="entry name" value="RBD_PLEKHG5"/>
    <property type="match status" value="1"/>
</dbReference>
<reference evidence="3 4" key="1">
    <citation type="submission" date="2018-04" db="EMBL/GenBank/DDBJ databases">
        <title>The genome of golden apple snail Pomacea canaliculata provides insight into stress tolerance and invasive adaptation.</title>
        <authorList>
            <person name="Liu C."/>
            <person name="Liu B."/>
            <person name="Ren Y."/>
            <person name="Zhang Y."/>
            <person name="Wang H."/>
            <person name="Li S."/>
            <person name="Jiang F."/>
            <person name="Yin L."/>
            <person name="Zhang G."/>
            <person name="Qian W."/>
            <person name="Fan W."/>
        </authorList>
    </citation>
    <scope>NUCLEOTIDE SEQUENCE [LARGE SCALE GENOMIC DNA]</scope>
    <source>
        <strain evidence="3">SZHN2017</strain>
        <tissue evidence="3">Muscle</tissue>
    </source>
</reference>
<dbReference type="InterPro" id="IPR035899">
    <property type="entry name" value="DBL_dom_sf"/>
</dbReference>
<dbReference type="SUPFAM" id="SSF48065">
    <property type="entry name" value="DBL homology domain (DH-domain)"/>
    <property type="match status" value="1"/>
</dbReference>
<dbReference type="GO" id="GO:0043542">
    <property type="term" value="P:endothelial cell migration"/>
    <property type="evidence" value="ECO:0007669"/>
    <property type="project" value="TreeGrafter"/>
</dbReference>
<feature type="compositionally biased region" description="Low complexity" evidence="1">
    <location>
        <begin position="1218"/>
        <end position="1236"/>
    </location>
</feature>
<keyword evidence="4" id="KW-1185">Reference proteome</keyword>
<feature type="domain" description="DH" evidence="2">
    <location>
        <begin position="619"/>
        <end position="813"/>
    </location>
</feature>
<feature type="compositionally biased region" description="Polar residues" evidence="1">
    <location>
        <begin position="1039"/>
        <end position="1049"/>
    </location>
</feature>
<feature type="compositionally biased region" description="Polar residues" evidence="1">
    <location>
        <begin position="1058"/>
        <end position="1074"/>
    </location>
</feature>
<gene>
    <name evidence="3" type="ORF">C0Q70_03584</name>
</gene>
<evidence type="ECO:0000313" key="3">
    <source>
        <dbReference type="EMBL" id="PVD36599.1"/>
    </source>
</evidence>
<protein>
    <recommendedName>
        <fullName evidence="2">DH domain-containing protein</fullName>
    </recommendedName>
</protein>
<dbReference type="GO" id="GO:0005886">
    <property type="term" value="C:plasma membrane"/>
    <property type="evidence" value="ECO:0007669"/>
    <property type="project" value="TreeGrafter"/>
</dbReference>
<accession>A0A2T7PT59</accession>
<dbReference type="InterPro" id="IPR040181">
    <property type="entry name" value="PKHG5/7"/>
</dbReference>
<feature type="compositionally biased region" description="Polar residues" evidence="1">
    <location>
        <begin position="1157"/>
        <end position="1167"/>
    </location>
</feature>
<feature type="compositionally biased region" description="Low complexity" evidence="1">
    <location>
        <begin position="491"/>
        <end position="506"/>
    </location>
</feature>
<dbReference type="GO" id="GO:0030139">
    <property type="term" value="C:endocytic vesicle"/>
    <property type="evidence" value="ECO:0007669"/>
    <property type="project" value="TreeGrafter"/>
</dbReference>
<feature type="region of interest" description="Disordered" evidence="1">
    <location>
        <begin position="978"/>
        <end position="1102"/>
    </location>
</feature>
<dbReference type="InterPro" id="IPR011993">
    <property type="entry name" value="PH-like_dom_sf"/>
</dbReference>
<dbReference type="InterPro" id="IPR000219">
    <property type="entry name" value="DH_dom"/>
</dbReference>
<dbReference type="SUPFAM" id="SSF50729">
    <property type="entry name" value="PH domain-like"/>
    <property type="match status" value="1"/>
</dbReference>
<organism evidence="3 4">
    <name type="scientific">Pomacea canaliculata</name>
    <name type="common">Golden apple snail</name>
    <dbReference type="NCBI Taxonomy" id="400727"/>
    <lineage>
        <taxon>Eukaryota</taxon>
        <taxon>Metazoa</taxon>
        <taxon>Spiralia</taxon>
        <taxon>Lophotrochozoa</taxon>
        <taxon>Mollusca</taxon>
        <taxon>Gastropoda</taxon>
        <taxon>Caenogastropoda</taxon>
        <taxon>Architaenioglossa</taxon>
        <taxon>Ampullarioidea</taxon>
        <taxon>Ampullariidae</taxon>
        <taxon>Pomacea</taxon>
    </lineage>
</organism>
<feature type="region of interest" description="Disordered" evidence="1">
    <location>
        <begin position="1157"/>
        <end position="1177"/>
    </location>
</feature>
<sequence>MNFSISTDDDNDCTEESPKNSNGDLTKQEVPPSEACDNDRQQSFVASMFPMPGVSRRTEVDVSVQSMMDSRQVWTPGPCPDGGSLPNSPALHNRPRQPAPTSAPSPRNSPEVVETRITNGEGCSSPARVKRVGDPSEVPGCVIPGREGIGDLVEKVLEDESMKVCHHPQCSEDNHDKPLLLCRQCDLDIHRQPEFSGHLVLDATSKRLSYGRQEQSPVESDSAEDWHHDEDTVDGLSLFVKKPSKDFKRNKSPSEVERKLKRKKAVKKKSFSKNDSFSAPALEAALAQIACPEGPDMMASVTSETEGEVADGVGGDRKDSHTWDSLYFARLDGTDCSAPDSLPPSTPRTPGQATVEGKVRCLTKASSSSFLVQHFWLQNLCQEYRSHSDVMFQVTIQDGFFTIKVCSEGDSEDLEVVPASQFTTLREVLEPVLTRRNIDINFVNVFIEKSNTPLPLYSDSFFLVGNTLEIKEKDERELDMVSQGSGKQRPSSASKSSNKAAKSSGGSLRGRRGTNLSIDDTYTIPSTSPQGTLTFSEGKKGKTQKLSVVSLFNTTSSKDREKHEQLHEILCGYSSNGLPPMPELLSLGRPKFDESLFQTEAHWSSVVDNASTLTKRQHDQQEAIWELLQTELSYISQIRVIIDVSVSNCLLNIQQEALLNEIETERLFSNIDQVLICNCRLWQDSLINILEDARRNRHPLNPSLLKPAFLSEFKKLIGPYTKYCMEQKQCTEYMKSRHTENDLFKMFVLWAETQKQCNRLKLTDLLVKPVQRITKYSLLLQAILRKTEDDRQRRDLLEMIASVDECVISINSKMQYQLDMERLEAIMTKIEPYDCVEPPSEECVKIIQEYNSKFNLMTPMAGLQVPQTRSLLMHSNLRLKESQSKTDVDCFLFTDLILVCKSNKRMDKYKIFRPPMRLDQIVVSDLKDRGSFLLIYMNEYDVPVAAYTFHGDQTAVRLWLEKIRDAQAEYNERKMEDHRLHVSRLSRSREEAKNNSSPGTTPLNMKYHPVADLPSIPRSASMDSTEGQFLPNILPAKTSDGSLPSNGILSPQALERVSSCSEISSRGASRTHVLSQERHASSSPEYSPTNERKHKPVKASQSVPNIHGSQLMQAGTEDCYDEEGDNRGMTVDDMSVITSVGSLSLSPSCLMEQSSFDSDFNSCLNKPNQRRVSRSEKRYYTADSIQELRQEKDNSIHKRLSWQNENQLEERLRRKVLSSDSVHSMPSSSGVSSAGSLHLNPESDISEETESQKTGRSLSSVDSSLETDTNNSVANSDPESSRCRAKSSSDIAELISSLKTGEREDGISSVNLPVHGHSKRFSHSQLLIMKKHLLLDASVEASLGGAENSDVMMLSDTNRLEGAENSGEVEQHCYLSSACLTMSGLFLCLCMVGYFALPASRLTCAAACLFMSQSALKTNGTK</sequence>
<dbReference type="Gene3D" id="1.20.900.10">
    <property type="entry name" value="Dbl homology (DH) domain"/>
    <property type="match status" value="1"/>
</dbReference>
<evidence type="ECO:0000256" key="1">
    <source>
        <dbReference type="SAM" id="MobiDB-lite"/>
    </source>
</evidence>
<feature type="compositionally biased region" description="Polar residues" evidence="1">
    <location>
        <begin position="63"/>
        <end position="73"/>
    </location>
</feature>
<dbReference type="Gene3D" id="2.30.29.30">
    <property type="entry name" value="Pleckstrin-homology domain (PH domain)/Phosphotyrosine-binding domain (PTB)"/>
    <property type="match status" value="1"/>
</dbReference>
<dbReference type="GO" id="GO:0030424">
    <property type="term" value="C:axon"/>
    <property type="evidence" value="ECO:0007669"/>
    <property type="project" value="TreeGrafter"/>
</dbReference>
<dbReference type="PROSITE" id="PS50010">
    <property type="entry name" value="DH_2"/>
    <property type="match status" value="1"/>
</dbReference>
<dbReference type="Pfam" id="PF00621">
    <property type="entry name" value="RhoGEF"/>
    <property type="match status" value="1"/>
</dbReference>
<evidence type="ECO:0000313" key="4">
    <source>
        <dbReference type="Proteomes" id="UP000245119"/>
    </source>
</evidence>
<dbReference type="CDD" id="cd13244">
    <property type="entry name" value="PH_PLEKHG5_G6"/>
    <property type="match status" value="1"/>
</dbReference>
<feature type="region of interest" description="Disordered" evidence="1">
    <location>
        <begin position="1"/>
        <end position="112"/>
    </location>
</feature>
<feature type="compositionally biased region" description="Polar residues" evidence="1">
    <location>
        <begin position="994"/>
        <end position="1003"/>
    </location>
</feature>
<dbReference type="CDD" id="cd00160">
    <property type="entry name" value="RhoGEF"/>
    <property type="match status" value="1"/>
</dbReference>
<feature type="compositionally biased region" description="Polar residues" evidence="1">
    <location>
        <begin position="514"/>
        <end position="535"/>
    </location>
</feature>